<organism evidence="2 3">
    <name type="scientific">Meristemomyces frigidus</name>
    <dbReference type="NCBI Taxonomy" id="1508187"/>
    <lineage>
        <taxon>Eukaryota</taxon>
        <taxon>Fungi</taxon>
        <taxon>Dikarya</taxon>
        <taxon>Ascomycota</taxon>
        <taxon>Pezizomycotina</taxon>
        <taxon>Dothideomycetes</taxon>
        <taxon>Dothideomycetidae</taxon>
        <taxon>Mycosphaerellales</taxon>
        <taxon>Teratosphaeriaceae</taxon>
        <taxon>Meristemomyces</taxon>
    </lineage>
</organism>
<evidence type="ECO:0000256" key="1">
    <source>
        <dbReference type="SAM" id="MobiDB-lite"/>
    </source>
</evidence>
<name>A0AAN7TIX4_9PEZI</name>
<evidence type="ECO:0000313" key="2">
    <source>
        <dbReference type="EMBL" id="KAK5117550.1"/>
    </source>
</evidence>
<accession>A0AAN7TIX4</accession>
<comment type="caution">
    <text evidence="2">The sequence shown here is derived from an EMBL/GenBank/DDBJ whole genome shotgun (WGS) entry which is preliminary data.</text>
</comment>
<dbReference type="AlphaFoldDB" id="A0AAN7TIX4"/>
<sequence length="427" mass="46996">MGISSIWTAIVGVRVKEITPHRPFSFEENSPTQQVLRRPTYLTSATTASDSQLQHPLQDTEPLRPKRKSRAFSTSNQKTAGGAKVQRRKSWFGAKPEVEEVPAVPQLPAFMAPPPTSTANGLIDEQVERPGTALTTDDRVQQDRVAVPVGSPVGQRKSRRLSLGEALRSRKRSKSTVSPLKPALEKRQSVLGGFREMAPAVPTLPHTMTEPVGERRKSRRSSLGGALTSENKERRKSILSLKSVRRSWWQSSNPDHDDDEARVPPIPALPALIHDDGSRTPDSSIAHTASPDNTEFIDPNPFADGPIKTATRGTAIKQPRPVSSISMSSRKSYVPKSAATGFLRSTGGRSSKRLSLMDDGDGGTICLSEEQQKEWEKLKNLMETMDRRHDVGVVGMLRELEDDEEEEGRRMFSNAQALAALEFGTAR</sequence>
<feature type="region of interest" description="Disordered" evidence="1">
    <location>
        <begin position="272"/>
        <end position="331"/>
    </location>
</feature>
<feature type="compositionally biased region" description="Polar residues" evidence="1">
    <location>
        <begin position="45"/>
        <end position="57"/>
    </location>
</feature>
<reference evidence="2" key="1">
    <citation type="submission" date="2023-08" db="EMBL/GenBank/DDBJ databases">
        <title>Black Yeasts Isolated from many extreme environments.</title>
        <authorList>
            <person name="Coleine C."/>
            <person name="Stajich J.E."/>
            <person name="Selbmann L."/>
        </authorList>
    </citation>
    <scope>NUCLEOTIDE SEQUENCE</scope>
    <source>
        <strain evidence="2">CCFEE 5401</strain>
    </source>
</reference>
<dbReference type="EMBL" id="JAVRRL010000004">
    <property type="protein sequence ID" value="KAK5117550.1"/>
    <property type="molecule type" value="Genomic_DNA"/>
</dbReference>
<feature type="region of interest" description="Disordered" evidence="1">
    <location>
        <begin position="45"/>
        <end position="87"/>
    </location>
</feature>
<feature type="region of interest" description="Disordered" evidence="1">
    <location>
        <begin position="204"/>
        <end position="236"/>
    </location>
</feature>
<feature type="compositionally biased region" description="Polar residues" evidence="1">
    <location>
        <begin position="321"/>
        <end position="331"/>
    </location>
</feature>
<proteinExistence type="predicted"/>
<protein>
    <submittedName>
        <fullName evidence="2">Uncharacterized protein</fullName>
    </submittedName>
</protein>
<gene>
    <name evidence="2" type="ORF">LTR62_004972</name>
</gene>
<dbReference type="Proteomes" id="UP001310890">
    <property type="component" value="Unassembled WGS sequence"/>
</dbReference>
<feature type="compositionally biased region" description="Polar residues" evidence="1">
    <location>
        <begin position="280"/>
        <end position="293"/>
    </location>
</feature>
<evidence type="ECO:0000313" key="3">
    <source>
        <dbReference type="Proteomes" id="UP001310890"/>
    </source>
</evidence>
<feature type="region of interest" description="Disordered" evidence="1">
    <location>
        <begin position="151"/>
        <end position="184"/>
    </location>
</feature>